<dbReference type="InterPro" id="IPR036291">
    <property type="entry name" value="NAD(P)-bd_dom_sf"/>
</dbReference>
<dbReference type="OrthoDB" id="9801056at2"/>
<dbReference type="CDD" id="cd05232">
    <property type="entry name" value="UDP_G4E_4_SDR_e"/>
    <property type="match status" value="1"/>
</dbReference>
<comment type="similarity">
    <text evidence="2">Belongs to the NAD(P)-dependent epimerase/dehydratase family.</text>
</comment>
<dbReference type="RefSeq" id="WP_122206586.1">
    <property type="nucleotide sequence ID" value="NZ_RBTP01000011.1"/>
</dbReference>
<organism evidence="4 5">
    <name type="scientific">Pseudomonas viridiflava</name>
    <name type="common">Phytomonas viridiflava</name>
    <dbReference type="NCBI Taxonomy" id="33069"/>
    <lineage>
        <taxon>Bacteria</taxon>
        <taxon>Pseudomonadati</taxon>
        <taxon>Pseudomonadota</taxon>
        <taxon>Gammaproteobacteria</taxon>
        <taxon>Pseudomonadales</taxon>
        <taxon>Pseudomonadaceae</taxon>
        <taxon>Pseudomonas</taxon>
    </lineage>
</organism>
<dbReference type="PANTHER" id="PTHR43000">
    <property type="entry name" value="DTDP-D-GLUCOSE 4,6-DEHYDRATASE-RELATED"/>
    <property type="match status" value="1"/>
</dbReference>
<evidence type="ECO:0000313" key="5">
    <source>
        <dbReference type="Proteomes" id="UP000273854"/>
    </source>
</evidence>
<accession>A0A3M5PJN9</accession>
<dbReference type="Proteomes" id="UP000273854">
    <property type="component" value="Unassembled WGS sequence"/>
</dbReference>
<gene>
    <name evidence="4" type="ORF">ALP40_01663</name>
</gene>
<protein>
    <submittedName>
        <fullName evidence="4">UDP-glucose 4-epimerase</fullName>
    </submittedName>
</protein>
<dbReference type="EMBL" id="RBTP01000011">
    <property type="protein sequence ID" value="RMT84774.1"/>
    <property type="molecule type" value="Genomic_DNA"/>
</dbReference>
<evidence type="ECO:0000256" key="2">
    <source>
        <dbReference type="ARBA" id="ARBA00007637"/>
    </source>
</evidence>
<dbReference type="Gene3D" id="3.40.50.720">
    <property type="entry name" value="NAD(P)-binding Rossmann-like Domain"/>
    <property type="match status" value="1"/>
</dbReference>
<comment type="pathway">
    <text evidence="1">Bacterial outer membrane biogenesis; LPS O-antigen biosynthesis.</text>
</comment>
<evidence type="ECO:0000259" key="3">
    <source>
        <dbReference type="Pfam" id="PF01370"/>
    </source>
</evidence>
<reference evidence="4 5" key="1">
    <citation type="submission" date="2018-08" db="EMBL/GenBank/DDBJ databases">
        <title>Recombination of ecologically and evolutionarily significant loci maintains genetic cohesion in the Pseudomonas syringae species complex.</title>
        <authorList>
            <person name="Dillon M."/>
            <person name="Thakur S."/>
            <person name="Almeida R.N.D."/>
            <person name="Weir B.S."/>
            <person name="Guttman D.S."/>
        </authorList>
    </citation>
    <scope>NUCLEOTIDE SEQUENCE [LARGE SCALE GENOMIC DNA]</scope>
    <source>
        <strain evidence="4 5">ICMP 19473</strain>
    </source>
</reference>
<name>A0A3M5PJN9_PSEVI</name>
<dbReference type="Pfam" id="PF01370">
    <property type="entry name" value="Epimerase"/>
    <property type="match status" value="1"/>
</dbReference>
<comment type="caution">
    <text evidence="4">The sequence shown here is derived from an EMBL/GenBank/DDBJ whole genome shotgun (WGS) entry which is preliminary data.</text>
</comment>
<evidence type="ECO:0000256" key="1">
    <source>
        <dbReference type="ARBA" id="ARBA00005125"/>
    </source>
</evidence>
<proteinExistence type="inferred from homology"/>
<dbReference type="SUPFAM" id="SSF51735">
    <property type="entry name" value="NAD(P)-binding Rossmann-fold domains"/>
    <property type="match status" value="1"/>
</dbReference>
<feature type="domain" description="NAD-dependent epimerase/dehydratase" evidence="3">
    <location>
        <begin position="8"/>
        <end position="233"/>
    </location>
</feature>
<sequence length="325" mass="35145">MSDEAAWVAITGATGFVGNAIVRYLIENTGCQVRVAVRGQYTTSCERIDVVTVRSLAPDNQWSSFVNGTDVVIHCAARVHVLNDSGLQAEQEYVRANAAATLNLAEQAAAAGVRRFIFVSSIKVNGEATTIGQPFKADDVCTPVDPYGASKHQAEQGLRELSVRTGMEVVIIRPVLVYGPGVKANFLNMMRWLDKGVPLPLGAIDNRRSLVALDNVVDLVVTCIAHPAAAGQTFLVSDGQDLSTTELLKEMGRALGRPARLVPVPAWMLNRVAALLGKKDFSQRLCGSLQVDITKTRTLLGWTPPVTPESALKETARFYLEHKHA</sequence>
<evidence type="ECO:0000313" key="4">
    <source>
        <dbReference type="EMBL" id="RMT84774.1"/>
    </source>
</evidence>
<dbReference type="AlphaFoldDB" id="A0A3M5PJN9"/>
<dbReference type="InterPro" id="IPR001509">
    <property type="entry name" value="Epimerase_deHydtase"/>
</dbReference>